<dbReference type="PANTHER" id="PTHR21262">
    <property type="entry name" value="GUANOSINE-3',5'-BIS DIPHOSPHATE 3'-PYROPHOSPHOHYDROLASE"/>
    <property type="match status" value="1"/>
</dbReference>
<evidence type="ECO:0000313" key="2">
    <source>
        <dbReference type="EMBL" id="OGC34497.1"/>
    </source>
</evidence>
<dbReference type="EMBL" id="MEUI01000015">
    <property type="protein sequence ID" value="OGC34497.1"/>
    <property type="molecule type" value="Genomic_DNA"/>
</dbReference>
<name>A0A1F4TPD9_UNCSA</name>
<gene>
    <name evidence="2" type="ORF">A2462_04340</name>
</gene>
<reference evidence="2 3" key="1">
    <citation type="journal article" date="2016" name="Nat. Commun.">
        <title>Thousands of microbial genomes shed light on interconnected biogeochemical processes in an aquifer system.</title>
        <authorList>
            <person name="Anantharaman K."/>
            <person name="Brown C.T."/>
            <person name="Hug L.A."/>
            <person name="Sharon I."/>
            <person name="Castelle C.J."/>
            <person name="Probst A.J."/>
            <person name="Thomas B.C."/>
            <person name="Singh A."/>
            <person name="Wilkins M.J."/>
            <person name="Karaoz U."/>
            <person name="Brodie E.L."/>
            <person name="Williams K.H."/>
            <person name="Hubbard S.S."/>
            <person name="Banfield J.F."/>
        </authorList>
    </citation>
    <scope>NUCLEOTIDE SEQUENCE [LARGE SCALE GENOMIC DNA]</scope>
</reference>
<dbReference type="Proteomes" id="UP000177309">
    <property type="component" value="Unassembled WGS sequence"/>
</dbReference>
<dbReference type="GO" id="GO:0005886">
    <property type="term" value="C:plasma membrane"/>
    <property type="evidence" value="ECO:0007669"/>
    <property type="project" value="TreeGrafter"/>
</dbReference>
<feature type="coiled-coil region" evidence="1">
    <location>
        <begin position="242"/>
        <end position="269"/>
    </location>
</feature>
<accession>A0A1F4TPD9</accession>
<evidence type="ECO:0000256" key="1">
    <source>
        <dbReference type="SAM" id="Coils"/>
    </source>
</evidence>
<dbReference type="Pfam" id="PF13328">
    <property type="entry name" value="HD_4"/>
    <property type="match status" value="1"/>
</dbReference>
<protein>
    <recommendedName>
        <fullName evidence="4">HD/PDEase domain-containing protein</fullName>
    </recommendedName>
</protein>
<comment type="caution">
    <text evidence="2">The sequence shown here is derived from an EMBL/GenBank/DDBJ whole genome shotgun (WGS) entry which is preliminary data.</text>
</comment>
<sequence length="768" mass="87931">MMRREGTLPLTAPLRYAGSPLFDQKIKFDPEELRAEQYKAVDHLARRVLWRNPRAEVEPLIIAGRWAIEAHEKAEKKTRRSGEPYINHPSRVTNRVIAAAPDVLTACVAFLHDTKEDVFRGNFTRFTELCYRYLSQHPGFAEELDRVVDGVTKLIREREKTLAHWNEQCSGDNRIAVVKLGDRVDNQLDWFWQKPETRQDKSRETRQVFAPAAWRLGLWEWRSILLDTSMRDLEPEIYWPLLKERGDKLNEHEEDIEQARGAISDILRKAGFNVKIFNRPRCLWDIWNKHRGDDIFRVHPIDLLSFAVRVDSSQRDAEALAFWCLSKALRHVTGTYRDGLNHEEKAPFYQALGGHFIFGKYAIRLKFFDRAGYLRATNGVAAGAAFYPLWHRVAVGYFRNVADFAAQEGLSSAQIGQASERLIGEVTVLDPHGNVHNVPRGKNGEAPTVLDAAACFHTSLPARIEAGKRGNALAYMGGQRVGLNFPLRSGEVLSFTLAEEPIYDARRFWACHNQLTVRSLRASYRHLDTVENRSILVEGGRQVLNSSLAPLLLGDKDLEGSRFFRHFMAHFWQHNLDGSVRSKALERQFSSEEIGTIFSTEQAKAEWSQSLLKDELEDGARVLSLEDFYYLMGFGFLNPQDFVEAFKAFRVRNEGKIPEKPGYKRTMVLELIVKKEAGTLSRTSARLEKLGLTIGPRDNIEPADLGDDKEKIVFLFLNCSKIDEIQIRRVTEEFKALPFVLDAKNRFEEIRQREKGILAGLIGRIRGR</sequence>
<evidence type="ECO:0000313" key="3">
    <source>
        <dbReference type="Proteomes" id="UP000177309"/>
    </source>
</evidence>
<organism evidence="2 3">
    <name type="scientific">candidate division WOR-1 bacterium RIFOXYC2_FULL_41_25</name>
    <dbReference type="NCBI Taxonomy" id="1802586"/>
    <lineage>
        <taxon>Bacteria</taxon>
        <taxon>Bacillati</taxon>
        <taxon>Saganbacteria</taxon>
    </lineage>
</organism>
<dbReference type="Gene3D" id="1.10.3210.10">
    <property type="entry name" value="Hypothetical protein af1432"/>
    <property type="match status" value="1"/>
</dbReference>
<evidence type="ECO:0008006" key="4">
    <source>
        <dbReference type="Google" id="ProtNLM"/>
    </source>
</evidence>
<dbReference type="PANTHER" id="PTHR21262:SF31">
    <property type="entry name" value="GTP PYROPHOSPHOKINASE"/>
    <property type="match status" value="1"/>
</dbReference>
<proteinExistence type="predicted"/>
<dbReference type="AlphaFoldDB" id="A0A1F4TPD9"/>
<dbReference type="SUPFAM" id="SSF109604">
    <property type="entry name" value="HD-domain/PDEase-like"/>
    <property type="match status" value="1"/>
</dbReference>
<keyword evidence="1" id="KW-0175">Coiled coil</keyword>